<evidence type="ECO:0000313" key="1">
    <source>
        <dbReference type="EMBL" id="SNV52084.1"/>
    </source>
</evidence>
<organism evidence="1 2">
    <name type="scientific">Sphingobacterium mizutaii</name>
    <dbReference type="NCBI Taxonomy" id="1010"/>
    <lineage>
        <taxon>Bacteria</taxon>
        <taxon>Pseudomonadati</taxon>
        <taxon>Bacteroidota</taxon>
        <taxon>Sphingobacteriia</taxon>
        <taxon>Sphingobacteriales</taxon>
        <taxon>Sphingobacteriaceae</taxon>
        <taxon>Sphingobacterium</taxon>
    </lineage>
</organism>
<dbReference type="KEGG" id="smiz:4412673_02609"/>
<sequence>MQYKYFITGRSGTRQVFPSNDGTLEKTYEKKSNRSDFSQKLKGTIVLLGEDFKWIYNQELLIYRFDPLVIKIHKYCDGGWNENWFEGIISLNSGEWDIDHCRVELSIDNYDKYECFDLGGQTELILLNSIYPKVNIKPVDGNIESEYFQKFIGPNDDQDFYYFPGEVNPGLKGWTIVERSYKSYSFNEGHGYSGDFSIKWSREVISGDDSLLDLGWISIGSGRYARSPILYDYQRDPYDRYDPNSWGESNKILTSVIDNGMALKQIFEQFLQIICPDLQLKSDFFQWNPQTISTINYVTGKLNKLTNLVLFQKSDIKRPFNTGNAGSPTGTSSLIKFSDLLQDICNIFQLEWEITDDKKFKIEHVSFRSRDQGLDTTISENSIINKANRKYNYDNEGIPKREIFRFKDSSFGGDFEGSPILYNNPIAGKDKEEETYDIKNITTDVMLCLTNSSWDSKIVSDDGFVLISCTPLFGIYREQSIKGGNNINNPLAWAQLHRDFWRHNRFMLNFKMNEANTLALSVKPTKVQENVKYRMCCGSDFDTEGLIKTQLGNNGILESASFNLFKEIIEMKISFPAEGKLEDNLPPEAVNDNAETYKNQPVIIDVLANDIDHDGVIIPSTLNINSVYPGTATITDDFRIRYKPENEYLGEARIWYTVKDNFGETSNQAIVTILVKDGTSVPVANGNSFKIAKNLELKAPAGSAQKNDTAATQIIVVAENKATDQGGTVVLNSNGSFSFVPAHDFVGIDTFSYKIRDTFNNEATGTITIEVFEPSPIYVSLIIDDDRRMISEHCGSGGSSNVGDETVSEITILLWSDNLGTIPLDATGYNLVVKLKQKFIDYKYNTSNEYVMSVSIASGVSYKYAQEFTTQREYYGCDFNGIQENYEYQFNIEPDSKYTII</sequence>
<proteinExistence type="predicted"/>
<dbReference type="EMBL" id="LT906468">
    <property type="protein sequence ID" value="SNV52084.1"/>
    <property type="molecule type" value="Genomic_DNA"/>
</dbReference>
<dbReference type="Gene3D" id="2.60.40.2810">
    <property type="match status" value="2"/>
</dbReference>
<name>A0AAJ4XDU2_9SPHI</name>
<accession>A0AAJ4XDU2</accession>
<dbReference type="Proteomes" id="UP000215355">
    <property type="component" value="Chromosome 1"/>
</dbReference>
<protein>
    <recommendedName>
        <fullName evidence="3">Tandem-95 repeat protein</fullName>
    </recommendedName>
</protein>
<evidence type="ECO:0000313" key="2">
    <source>
        <dbReference type="Proteomes" id="UP000215355"/>
    </source>
</evidence>
<gene>
    <name evidence="1" type="ORF">SAMEA4412673_02609</name>
</gene>
<reference evidence="1 2" key="1">
    <citation type="submission" date="2017-06" db="EMBL/GenBank/DDBJ databases">
        <authorList>
            <consortium name="Pathogen Informatics"/>
        </authorList>
    </citation>
    <scope>NUCLEOTIDE SEQUENCE [LARGE SCALE GENOMIC DNA]</scope>
    <source>
        <strain evidence="1 2">NCTC12149</strain>
    </source>
</reference>
<dbReference type="AlphaFoldDB" id="A0AAJ4XDU2"/>
<evidence type="ECO:0008006" key="3">
    <source>
        <dbReference type="Google" id="ProtNLM"/>
    </source>
</evidence>
<dbReference type="RefSeq" id="WP_093097505.1">
    <property type="nucleotide sequence ID" value="NZ_FNGK01000001.1"/>
</dbReference>
<dbReference type="Pfam" id="PF17963">
    <property type="entry name" value="Big_9"/>
    <property type="match status" value="2"/>
</dbReference>